<dbReference type="InterPro" id="IPR051083">
    <property type="entry name" value="GrpII_Intron_Splice-Mob/Def"/>
</dbReference>
<dbReference type="EMBL" id="MFCV01000044">
    <property type="protein sequence ID" value="OGE30771.1"/>
    <property type="molecule type" value="Genomic_DNA"/>
</dbReference>
<feature type="domain" description="Reverse transcriptase" evidence="1">
    <location>
        <begin position="1"/>
        <end position="277"/>
    </location>
</feature>
<dbReference type="AlphaFoldDB" id="A0A1F5JQ06"/>
<dbReference type="InterPro" id="IPR043502">
    <property type="entry name" value="DNA/RNA_pol_sf"/>
</dbReference>
<dbReference type="Gene3D" id="3.30.70.270">
    <property type="match status" value="1"/>
</dbReference>
<dbReference type="PANTHER" id="PTHR34047">
    <property type="entry name" value="NUCLEAR INTRON MATURASE 1, MITOCHONDRIAL-RELATED"/>
    <property type="match status" value="1"/>
</dbReference>
<name>A0A1F5JQ06_9BACT</name>
<dbReference type="PANTHER" id="PTHR34047:SF8">
    <property type="entry name" value="PROTEIN YKFC"/>
    <property type="match status" value="1"/>
</dbReference>
<dbReference type="InterPro" id="IPR000477">
    <property type="entry name" value="RT_dom"/>
</dbReference>
<dbReference type="Pfam" id="PF00078">
    <property type="entry name" value="RVT_1"/>
    <property type="match status" value="1"/>
</dbReference>
<protein>
    <recommendedName>
        <fullName evidence="1">Reverse transcriptase domain-containing protein</fullName>
    </recommendedName>
</protein>
<dbReference type="InterPro" id="IPR043128">
    <property type="entry name" value="Rev_trsase/Diguanyl_cyclase"/>
</dbReference>
<organism evidence="2 3">
    <name type="scientific">Candidatus Daviesbacteria bacterium RIFCSPHIGHO2_02_FULL_36_13</name>
    <dbReference type="NCBI Taxonomy" id="1797768"/>
    <lineage>
        <taxon>Bacteria</taxon>
        <taxon>Candidatus Daviesiibacteriota</taxon>
    </lineage>
</organism>
<dbReference type="STRING" id="1797768.A3C59_03360"/>
<gene>
    <name evidence="2" type="ORF">A3C59_03360</name>
</gene>
<proteinExistence type="predicted"/>
<comment type="caution">
    <text evidence="2">The sequence shown here is derived from an EMBL/GenBank/DDBJ whole genome shotgun (WGS) entry which is preliminary data.</text>
</comment>
<evidence type="ECO:0000313" key="3">
    <source>
        <dbReference type="Proteomes" id="UP000176902"/>
    </source>
</evidence>
<dbReference type="PROSITE" id="PS50878">
    <property type="entry name" value="RT_POL"/>
    <property type="match status" value="1"/>
</dbReference>
<dbReference type="SUPFAM" id="SSF56672">
    <property type="entry name" value="DNA/RNA polymerases"/>
    <property type="match status" value="1"/>
</dbReference>
<dbReference type="CDD" id="cd01651">
    <property type="entry name" value="RT_G2_intron"/>
    <property type="match status" value="1"/>
</dbReference>
<evidence type="ECO:0000313" key="2">
    <source>
        <dbReference type="EMBL" id="OGE30771.1"/>
    </source>
</evidence>
<sequence>MGSLDKVARFDYSNLISIESLFQAWNGFKVGKRRRKDVQIFEKNLEDNLFNLFENLKTKTYMHAYYMAFNIYDPKFRNIHKATVEDRIVHHAIVSAIEPLFDKSFIYDSYSCRVNKGTHRAVKRLNVFIRKVSNNYKGECYCLKLDIRKFFASVDHNILLSLIRKKIYDKDLIWLLENILKSFSEEKSIPIGNLTSQIFANIYMNELDQFMKHKLRVKYYVRYADDFVVLSRDKDYLENLIPRIEEFLKNGLELSLHPNKIKIRKYTQGIDFLGYVILPHYILPRTRTRKRMFKKLQTKINSDTFNQSLQSYLGFLGHANSFKLTQQLKNQVWLWKDGS</sequence>
<dbReference type="Proteomes" id="UP000176902">
    <property type="component" value="Unassembled WGS sequence"/>
</dbReference>
<reference evidence="2 3" key="1">
    <citation type="journal article" date="2016" name="Nat. Commun.">
        <title>Thousands of microbial genomes shed light on interconnected biogeochemical processes in an aquifer system.</title>
        <authorList>
            <person name="Anantharaman K."/>
            <person name="Brown C.T."/>
            <person name="Hug L.A."/>
            <person name="Sharon I."/>
            <person name="Castelle C.J."/>
            <person name="Probst A.J."/>
            <person name="Thomas B.C."/>
            <person name="Singh A."/>
            <person name="Wilkins M.J."/>
            <person name="Karaoz U."/>
            <person name="Brodie E.L."/>
            <person name="Williams K.H."/>
            <person name="Hubbard S.S."/>
            <person name="Banfield J.F."/>
        </authorList>
    </citation>
    <scope>NUCLEOTIDE SEQUENCE [LARGE SCALE GENOMIC DNA]</scope>
</reference>
<accession>A0A1F5JQ06</accession>
<evidence type="ECO:0000259" key="1">
    <source>
        <dbReference type="PROSITE" id="PS50878"/>
    </source>
</evidence>